<dbReference type="SUPFAM" id="SSF51735">
    <property type="entry name" value="NAD(P)-binding Rossmann-fold domains"/>
    <property type="match status" value="1"/>
</dbReference>
<name>A0A9W9WFW6_9EURO</name>
<proteinExistence type="inferred from homology"/>
<dbReference type="NCBIfam" id="TIGR00745">
    <property type="entry name" value="apbA_panE"/>
    <property type="match status" value="1"/>
</dbReference>
<dbReference type="Pfam" id="PF02558">
    <property type="entry name" value="ApbA"/>
    <property type="match status" value="1"/>
</dbReference>
<evidence type="ECO:0000256" key="4">
    <source>
        <dbReference type="ARBA" id="ARBA00023002"/>
    </source>
</evidence>
<dbReference type="InterPro" id="IPR050838">
    <property type="entry name" value="Ketopantoate_reductase"/>
</dbReference>
<dbReference type="InterPro" id="IPR013752">
    <property type="entry name" value="KPA_reductase"/>
</dbReference>
<dbReference type="InterPro" id="IPR008927">
    <property type="entry name" value="6-PGluconate_DH-like_C_sf"/>
</dbReference>
<gene>
    <name evidence="8" type="ORF">N7530_012556</name>
</gene>
<dbReference type="Gene3D" id="3.40.50.720">
    <property type="entry name" value="NAD(P)-binding Rossmann-like Domain"/>
    <property type="match status" value="1"/>
</dbReference>
<dbReference type="GO" id="GO:0015940">
    <property type="term" value="P:pantothenate biosynthetic process"/>
    <property type="evidence" value="ECO:0007669"/>
    <property type="project" value="InterPro"/>
</dbReference>
<keyword evidence="3" id="KW-0521">NADP</keyword>
<dbReference type="SUPFAM" id="SSF48179">
    <property type="entry name" value="6-phosphogluconate dehydrogenase C-terminal domain-like"/>
    <property type="match status" value="1"/>
</dbReference>
<dbReference type="EC" id="1.1.1.169" evidence="2"/>
<dbReference type="PANTHER" id="PTHR43765">
    <property type="entry name" value="2-DEHYDROPANTOATE 2-REDUCTASE-RELATED"/>
    <property type="match status" value="1"/>
</dbReference>
<dbReference type="GO" id="GO:0008677">
    <property type="term" value="F:2-dehydropantoate 2-reductase activity"/>
    <property type="evidence" value="ECO:0007669"/>
    <property type="project" value="UniProtKB-EC"/>
</dbReference>
<dbReference type="GO" id="GO:0050661">
    <property type="term" value="F:NADP binding"/>
    <property type="evidence" value="ECO:0007669"/>
    <property type="project" value="TreeGrafter"/>
</dbReference>
<keyword evidence="9" id="KW-1185">Reference proteome</keyword>
<dbReference type="PANTHER" id="PTHR43765:SF2">
    <property type="entry name" value="2-DEHYDROPANTOATE 2-REDUCTASE"/>
    <property type="match status" value="1"/>
</dbReference>
<reference evidence="8" key="1">
    <citation type="submission" date="2022-12" db="EMBL/GenBank/DDBJ databases">
        <authorList>
            <person name="Petersen C."/>
        </authorList>
    </citation>
    <scope>NUCLEOTIDE SEQUENCE</scope>
    <source>
        <strain evidence="8">IBT 17660</strain>
    </source>
</reference>
<dbReference type="Proteomes" id="UP001147760">
    <property type="component" value="Unassembled WGS sequence"/>
</dbReference>
<evidence type="ECO:0000313" key="8">
    <source>
        <dbReference type="EMBL" id="KAJ5457282.1"/>
    </source>
</evidence>
<evidence type="ECO:0000256" key="5">
    <source>
        <dbReference type="ARBA" id="ARBA00032024"/>
    </source>
</evidence>
<organism evidence="8 9">
    <name type="scientific">Penicillium desertorum</name>
    <dbReference type="NCBI Taxonomy" id="1303715"/>
    <lineage>
        <taxon>Eukaryota</taxon>
        <taxon>Fungi</taxon>
        <taxon>Dikarya</taxon>
        <taxon>Ascomycota</taxon>
        <taxon>Pezizomycotina</taxon>
        <taxon>Eurotiomycetes</taxon>
        <taxon>Eurotiomycetidae</taxon>
        <taxon>Eurotiales</taxon>
        <taxon>Aspergillaceae</taxon>
        <taxon>Penicillium</taxon>
    </lineage>
</organism>
<dbReference type="InterPro" id="IPR013328">
    <property type="entry name" value="6PGD_dom2"/>
</dbReference>
<keyword evidence="4" id="KW-0560">Oxidoreductase</keyword>
<comment type="similarity">
    <text evidence="1">Belongs to the ketopantoate reductase family.</text>
</comment>
<evidence type="ECO:0000313" key="9">
    <source>
        <dbReference type="Proteomes" id="UP001147760"/>
    </source>
</evidence>
<feature type="domain" description="Ketopantoate reductase C-terminal" evidence="7">
    <location>
        <begin position="232"/>
        <end position="356"/>
    </location>
</feature>
<dbReference type="Pfam" id="PF08546">
    <property type="entry name" value="ApbA_C"/>
    <property type="match status" value="1"/>
</dbReference>
<accession>A0A9W9WFW6</accession>
<dbReference type="InterPro" id="IPR013332">
    <property type="entry name" value="KPR_N"/>
</dbReference>
<comment type="caution">
    <text evidence="8">The sequence shown here is derived from an EMBL/GenBank/DDBJ whole genome shotgun (WGS) entry which is preliminary data.</text>
</comment>
<feature type="domain" description="Ketopantoate reductase N-terminal" evidence="6">
    <location>
        <begin position="21"/>
        <end position="195"/>
    </location>
</feature>
<reference evidence="8" key="2">
    <citation type="journal article" date="2023" name="IMA Fungus">
        <title>Comparative genomic study of the Penicillium genus elucidates a diverse pangenome and 15 lateral gene transfer events.</title>
        <authorList>
            <person name="Petersen C."/>
            <person name="Sorensen T."/>
            <person name="Nielsen M.R."/>
            <person name="Sondergaard T.E."/>
            <person name="Sorensen J.L."/>
            <person name="Fitzpatrick D.A."/>
            <person name="Frisvad J.C."/>
            <person name="Nielsen K.L."/>
        </authorList>
    </citation>
    <scope>NUCLEOTIDE SEQUENCE</scope>
    <source>
        <strain evidence="8">IBT 17660</strain>
    </source>
</reference>
<evidence type="ECO:0000256" key="1">
    <source>
        <dbReference type="ARBA" id="ARBA00007870"/>
    </source>
</evidence>
<dbReference type="InterPro" id="IPR036291">
    <property type="entry name" value="NAD(P)-bd_dom_sf"/>
</dbReference>
<dbReference type="Gene3D" id="1.10.1040.10">
    <property type="entry name" value="N-(1-d-carboxylethyl)-l-norvaline Dehydrogenase, domain 2"/>
    <property type="match status" value="1"/>
</dbReference>
<evidence type="ECO:0000259" key="6">
    <source>
        <dbReference type="Pfam" id="PF02558"/>
    </source>
</evidence>
<protein>
    <recommendedName>
        <fullName evidence="2">2-dehydropantoate 2-reductase</fullName>
        <ecNumber evidence="2">1.1.1.169</ecNumber>
    </recommendedName>
    <alternativeName>
        <fullName evidence="5">Ketopantoate reductase</fullName>
    </alternativeName>
</protein>
<dbReference type="OrthoDB" id="73846at2759"/>
<dbReference type="GO" id="GO:0005739">
    <property type="term" value="C:mitochondrion"/>
    <property type="evidence" value="ECO:0007669"/>
    <property type="project" value="TreeGrafter"/>
</dbReference>
<dbReference type="EMBL" id="JAPWDO010000009">
    <property type="protein sequence ID" value="KAJ5457282.1"/>
    <property type="molecule type" value="Genomic_DNA"/>
</dbReference>
<dbReference type="InterPro" id="IPR003710">
    <property type="entry name" value="ApbA"/>
</dbReference>
<evidence type="ECO:0000256" key="3">
    <source>
        <dbReference type="ARBA" id="ARBA00022857"/>
    </source>
</evidence>
<sequence length="363" mass="40121">MATSARSLTNRATAAQGRPRVHVLGLGSIGTFAAHSLFEIPDPPSVTLLCHRPSLRDAYHGNGDKISLEARSGEILEHRGYDLETLRDGSWYSTAESGGSSDSIETSSITNLIVAVKATQTASALQQLKHRLTPQSTILFLQNGCGMIDEVNERLFPQPTERPNYMVGVISHGVTLRKSFDIKHTGFAATSLGLVPRPSQKTADTNPSNYLLDLLPLSPRLNATAYIYTEVFQIQLEKLAINAFCNPLCALNDAENGFLFTIPETRRAILTEISNVVCALPELQHVSNLRERFAVDKLEATVNAIIEKTFHTTCSMVWDLRAGRETEVRYINGYWVRRGKENGIATPINDELVKEVEMRLSLN</sequence>
<evidence type="ECO:0000256" key="2">
    <source>
        <dbReference type="ARBA" id="ARBA00013014"/>
    </source>
</evidence>
<evidence type="ECO:0000259" key="7">
    <source>
        <dbReference type="Pfam" id="PF08546"/>
    </source>
</evidence>
<dbReference type="AlphaFoldDB" id="A0A9W9WFW6"/>